<name>A0A0N5ABD9_9BILA</name>
<reference evidence="2" key="1">
    <citation type="submission" date="2017-02" db="UniProtKB">
        <authorList>
            <consortium name="WormBaseParasite"/>
        </authorList>
    </citation>
    <scope>IDENTIFICATION</scope>
</reference>
<organism evidence="1 2">
    <name type="scientific">Syphacia muris</name>
    <dbReference type="NCBI Taxonomy" id="451379"/>
    <lineage>
        <taxon>Eukaryota</taxon>
        <taxon>Metazoa</taxon>
        <taxon>Ecdysozoa</taxon>
        <taxon>Nematoda</taxon>
        <taxon>Chromadorea</taxon>
        <taxon>Rhabditida</taxon>
        <taxon>Spirurina</taxon>
        <taxon>Oxyuridomorpha</taxon>
        <taxon>Oxyuroidea</taxon>
        <taxon>Oxyuridae</taxon>
        <taxon>Syphacia</taxon>
    </lineage>
</organism>
<evidence type="ECO:0000313" key="2">
    <source>
        <dbReference type="WBParaSite" id="SMUV_0000146501-mRNA-1"/>
    </source>
</evidence>
<proteinExistence type="predicted"/>
<sequence length="46" mass="5131">MKAGSVKSGHERLCKSSASSAFGHRYLHTSHCRCCHQLQLCCSEQH</sequence>
<keyword evidence="1" id="KW-1185">Reference proteome</keyword>
<accession>A0A0N5ABD9</accession>
<protein>
    <submittedName>
        <fullName evidence="2">Uncharacterized protein</fullName>
    </submittedName>
</protein>
<dbReference type="AlphaFoldDB" id="A0A0N5ABD9"/>
<dbReference type="WBParaSite" id="SMUV_0000146501-mRNA-1">
    <property type="protein sequence ID" value="SMUV_0000146501-mRNA-1"/>
    <property type="gene ID" value="SMUV_0000146501"/>
</dbReference>
<dbReference type="Proteomes" id="UP000046393">
    <property type="component" value="Unplaced"/>
</dbReference>
<evidence type="ECO:0000313" key="1">
    <source>
        <dbReference type="Proteomes" id="UP000046393"/>
    </source>
</evidence>